<dbReference type="OrthoDB" id="271595at2759"/>
<dbReference type="Gene3D" id="2.60.120.590">
    <property type="entry name" value="Alpha-ketoglutarate-dependent dioxygenase AlkB-like"/>
    <property type="match status" value="1"/>
</dbReference>
<accession>A0A835DHZ8</accession>
<protein>
    <recommendedName>
        <fullName evidence="3">Fe2OG dioxygenase domain-containing protein</fullName>
    </recommendedName>
</protein>
<dbReference type="EMBL" id="JABCRI010000006">
    <property type="protein sequence ID" value="KAF8404101.1"/>
    <property type="molecule type" value="Genomic_DNA"/>
</dbReference>
<feature type="region of interest" description="Disordered" evidence="2">
    <location>
        <begin position="629"/>
        <end position="673"/>
    </location>
</feature>
<feature type="region of interest" description="Disordered" evidence="2">
    <location>
        <begin position="197"/>
        <end position="218"/>
    </location>
</feature>
<evidence type="ECO:0000313" key="5">
    <source>
        <dbReference type="Proteomes" id="UP000655225"/>
    </source>
</evidence>
<feature type="domain" description="Fe2OG dioxygenase" evidence="3">
    <location>
        <begin position="485"/>
        <end position="582"/>
    </location>
</feature>
<feature type="compositionally biased region" description="Polar residues" evidence="2">
    <location>
        <begin position="203"/>
        <end position="218"/>
    </location>
</feature>
<dbReference type="PANTHER" id="PTHR31447">
    <property type="entry name" value="HYDROXYPROLINE-RICH GLYCOPROTEIN FAMILY PROTEIN-RELATED"/>
    <property type="match status" value="1"/>
</dbReference>
<dbReference type="PANTHER" id="PTHR31447:SF1">
    <property type="entry name" value="OS06G0138200 PROTEIN"/>
    <property type="match status" value="1"/>
</dbReference>
<name>A0A835DHZ8_TETSI</name>
<evidence type="ECO:0000313" key="4">
    <source>
        <dbReference type="EMBL" id="KAF8404101.1"/>
    </source>
</evidence>
<comment type="caution">
    <text evidence="4">The sequence shown here is derived from an EMBL/GenBank/DDBJ whole genome shotgun (WGS) entry which is preliminary data.</text>
</comment>
<dbReference type="InterPro" id="IPR044842">
    <property type="entry name" value="ALKBH9B/ALKBH10B-like"/>
</dbReference>
<gene>
    <name evidence="4" type="ORF">HHK36_008981</name>
</gene>
<proteinExistence type="inferred from homology"/>
<evidence type="ECO:0000256" key="1">
    <source>
        <dbReference type="ARBA" id="ARBA00007879"/>
    </source>
</evidence>
<dbReference type="InterPro" id="IPR005123">
    <property type="entry name" value="Oxoglu/Fe-dep_dioxygenase_dom"/>
</dbReference>
<dbReference type="Proteomes" id="UP000655225">
    <property type="component" value="Unassembled WGS sequence"/>
</dbReference>
<dbReference type="AlphaFoldDB" id="A0A835DHZ8"/>
<evidence type="ECO:0000256" key="2">
    <source>
        <dbReference type="SAM" id="MobiDB-lite"/>
    </source>
</evidence>
<organism evidence="4 5">
    <name type="scientific">Tetracentron sinense</name>
    <name type="common">Spur-leaf</name>
    <dbReference type="NCBI Taxonomy" id="13715"/>
    <lineage>
        <taxon>Eukaryota</taxon>
        <taxon>Viridiplantae</taxon>
        <taxon>Streptophyta</taxon>
        <taxon>Embryophyta</taxon>
        <taxon>Tracheophyta</taxon>
        <taxon>Spermatophyta</taxon>
        <taxon>Magnoliopsida</taxon>
        <taxon>Trochodendrales</taxon>
        <taxon>Trochodendraceae</taxon>
        <taxon>Tetracentron</taxon>
    </lineage>
</organism>
<comment type="similarity">
    <text evidence="1">Belongs to the alkB family.</text>
</comment>
<dbReference type="GO" id="GO:0003729">
    <property type="term" value="F:mRNA binding"/>
    <property type="evidence" value="ECO:0007669"/>
    <property type="project" value="InterPro"/>
</dbReference>
<dbReference type="InterPro" id="IPR037151">
    <property type="entry name" value="AlkB-like_sf"/>
</dbReference>
<sequence length="673" mass="72919">MEFSGHMPDPAGVDDPLLVLLEALKLKLLSQDFCQHCRPLLVNCLDNLFKGKYDGIPLPSCNNSESGTDICSGTSSSFSLSEKTLESVGKSVDVSLRNGNCSESSVDICSMNSSSLYSLDNNLASAGEIENNSENGTDICSGTSSSFSSSEKTLESVGKSVDASLLNGNCSESSVDIYSMNSSSLYSQDNNLASAGEIDGVSLPTSNSSQSSEDICSENPSCSLEELAKSLESISSVNLQEQVTDSSHVSFNHLGSEVPLDDELEVLAVVDNGVLSDDPVMKKDSESLSSVDPQEKVADSSHVSVNSPEPSFDHLRSEVALDDELNEVSAVVEKGVSDDTVMPKGSSLFPEQIEQIRLSQVGRKKEFIHIERIHGKATNILQGLELHTQVFNAVEQKEIVDYVYSLQHMGQKGQLKGRTYSEPKKWMHRKGRVTMQFGCCYNYAADRNGNPPGIIRGAEVDALPPLFKTMIKRMVQWRVLPTTCVPNSCVVNIYEEGDSIPPHMDLHNFLRPFCTVSLLSECNMLFGSHLKVVHAGKFAGSVSIPLPVGSVLIVSSHSADLAKHCIPGVPAKRISITFRRMDDSKLPFTFLPDPELQGLKPLIIASSAMSPVQQVWHLPLAHCGSQLSSEESEAVGETNTSPFNLGEDDFPPLGSSKPKNKPRNNENQSKPLI</sequence>
<dbReference type="SUPFAM" id="SSF51197">
    <property type="entry name" value="Clavaminate synthase-like"/>
    <property type="match status" value="1"/>
</dbReference>
<evidence type="ECO:0000259" key="3">
    <source>
        <dbReference type="PROSITE" id="PS51471"/>
    </source>
</evidence>
<dbReference type="PROSITE" id="PS51471">
    <property type="entry name" value="FE2OG_OXY"/>
    <property type="match status" value="1"/>
</dbReference>
<dbReference type="Pfam" id="PF13532">
    <property type="entry name" value="2OG-FeII_Oxy_2"/>
    <property type="match status" value="1"/>
</dbReference>
<dbReference type="GO" id="GO:0006402">
    <property type="term" value="P:mRNA catabolic process"/>
    <property type="evidence" value="ECO:0007669"/>
    <property type="project" value="InterPro"/>
</dbReference>
<dbReference type="InterPro" id="IPR027450">
    <property type="entry name" value="AlkB-like"/>
</dbReference>
<keyword evidence="5" id="KW-1185">Reference proteome</keyword>
<dbReference type="GO" id="GO:0032451">
    <property type="term" value="F:demethylase activity"/>
    <property type="evidence" value="ECO:0007669"/>
    <property type="project" value="InterPro"/>
</dbReference>
<feature type="region of interest" description="Disordered" evidence="2">
    <location>
        <begin position="276"/>
        <end position="311"/>
    </location>
</feature>
<reference evidence="4 5" key="1">
    <citation type="submission" date="2020-04" db="EMBL/GenBank/DDBJ databases">
        <title>Plant Genome Project.</title>
        <authorList>
            <person name="Zhang R.-G."/>
        </authorList>
    </citation>
    <scope>NUCLEOTIDE SEQUENCE [LARGE SCALE GENOMIC DNA]</scope>
    <source>
        <strain evidence="4">YNK0</strain>
        <tissue evidence="4">Leaf</tissue>
    </source>
</reference>